<dbReference type="EMBL" id="PFBV01000003">
    <property type="protein sequence ID" value="PIT88642.1"/>
    <property type="molecule type" value="Genomic_DNA"/>
</dbReference>
<gene>
    <name evidence="1" type="ORF">COU29_02625</name>
</gene>
<protein>
    <submittedName>
        <fullName evidence="1">Uncharacterized protein</fullName>
    </submittedName>
</protein>
<reference evidence="2" key="1">
    <citation type="submission" date="2017-09" db="EMBL/GenBank/DDBJ databases">
        <title>Depth-based differentiation of microbial function through sediment-hosted aquifers and enrichment of novel symbionts in the deep terrestrial subsurface.</title>
        <authorList>
            <person name="Probst A.J."/>
            <person name="Ladd B."/>
            <person name="Jarett J.K."/>
            <person name="Geller-Mcgrath D.E."/>
            <person name="Sieber C.M.K."/>
            <person name="Emerson J.B."/>
            <person name="Anantharaman K."/>
            <person name="Thomas B.C."/>
            <person name="Malmstrom R."/>
            <person name="Stieglmeier M."/>
            <person name="Klingl A."/>
            <person name="Woyke T."/>
            <person name="Ryan C.M."/>
            <person name="Banfield J.F."/>
        </authorList>
    </citation>
    <scope>NUCLEOTIDE SEQUENCE [LARGE SCALE GENOMIC DNA]</scope>
</reference>
<evidence type="ECO:0000313" key="2">
    <source>
        <dbReference type="Proteomes" id="UP000231426"/>
    </source>
</evidence>
<dbReference type="Proteomes" id="UP000231426">
    <property type="component" value="Unassembled WGS sequence"/>
</dbReference>
<organism evidence="1 2">
    <name type="scientific">Candidatus Magasanikbacteria bacterium CG10_big_fil_rev_8_21_14_0_10_36_32</name>
    <dbReference type="NCBI Taxonomy" id="1974646"/>
    <lineage>
        <taxon>Bacteria</taxon>
        <taxon>Candidatus Magasanikiibacteriota</taxon>
    </lineage>
</organism>
<evidence type="ECO:0000313" key="1">
    <source>
        <dbReference type="EMBL" id="PIT88642.1"/>
    </source>
</evidence>
<dbReference type="AlphaFoldDB" id="A0A2M6W765"/>
<proteinExistence type="predicted"/>
<accession>A0A2M6W765</accession>
<sequence>MFIILPVSGDNDGHGGFKVTHYIFQKIELGTWALGTYESRVMAKKLSTGKLVNISYSTEVIKVA</sequence>
<name>A0A2M6W765_9BACT</name>
<comment type="caution">
    <text evidence="1">The sequence shown here is derived from an EMBL/GenBank/DDBJ whole genome shotgun (WGS) entry which is preliminary data.</text>
</comment>